<evidence type="ECO:0000256" key="3">
    <source>
        <dbReference type="ARBA" id="ARBA00022989"/>
    </source>
</evidence>
<protein>
    <submittedName>
        <fullName evidence="6">Uncharacterized protein</fullName>
    </submittedName>
</protein>
<evidence type="ECO:0000313" key="6">
    <source>
        <dbReference type="EMBL" id="TPP56966.1"/>
    </source>
</evidence>
<dbReference type="SUPFAM" id="SSF103473">
    <property type="entry name" value="MFS general substrate transporter"/>
    <property type="match status" value="1"/>
</dbReference>
<name>A0A504Y8P3_FASGI</name>
<dbReference type="InterPro" id="IPR036259">
    <property type="entry name" value="MFS_trans_sf"/>
</dbReference>
<keyword evidence="2 5" id="KW-0812">Transmembrane</keyword>
<feature type="transmembrane region" description="Helical" evidence="5">
    <location>
        <begin position="52"/>
        <end position="74"/>
    </location>
</feature>
<dbReference type="STRING" id="46835.A0A504Y8P3"/>
<evidence type="ECO:0000313" key="7">
    <source>
        <dbReference type="Proteomes" id="UP000316759"/>
    </source>
</evidence>
<dbReference type="EMBL" id="SUNJ01013851">
    <property type="protein sequence ID" value="TPP56966.1"/>
    <property type="molecule type" value="Genomic_DNA"/>
</dbReference>
<gene>
    <name evidence="6" type="ORF">FGIG_07923</name>
</gene>
<dbReference type="Gene3D" id="1.20.1250.20">
    <property type="entry name" value="MFS general substrate transporter like domains"/>
    <property type="match status" value="1"/>
</dbReference>
<evidence type="ECO:0000256" key="4">
    <source>
        <dbReference type="ARBA" id="ARBA00023136"/>
    </source>
</evidence>
<dbReference type="PANTHER" id="PTHR43184">
    <property type="entry name" value="MAJOR FACILITATOR SUPERFAMILY TRANSPORTER 16, ISOFORM B"/>
    <property type="match status" value="1"/>
</dbReference>
<dbReference type="Proteomes" id="UP000316759">
    <property type="component" value="Unassembled WGS sequence"/>
</dbReference>
<comment type="subcellular location">
    <subcellularLocation>
        <location evidence="1">Membrane</location>
        <topology evidence="1">Multi-pass membrane protein</topology>
    </subcellularLocation>
</comment>
<dbReference type="PANTHER" id="PTHR43184:SF12">
    <property type="entry name" value="SUGAR PHOSPHATE EXCHANGER 3"/>
    <property type="match status" value="1"/>
</dbReference>
<keyword evidence="7" id="KW-1185">Reference proteome</keyword>
<reference evidence="6 7" key="1">
    <citation type="submission" date="2019-04" db="EMBL/GenBank/DDBJ databases">
        <title>Annotation for the trematode Fasciola gigantica.</title>
        <authorList>
            <person name="Choi Y.-J."/>
        </authorList>
    </citation>
    <scope>NUCLEOTIDE SEQUENCE [LARGE SCALE GENOMIC DNA]</scope>
    <source>
        <strain evidence="6">Uganda_cow_1</strain>
    </source>
</reference>
<dbReference type="OrthoDB" id="3639251at2759"/>
<accession>A0A504Y8P3</accession>
<evidence type="ECO:0000256" key="2">
    <source>
        <dbReference type="ARBA" id="ARBA00022692"/>
    </source>
</evidence>
<organism evidence="6 7">
    <name type="scientific">Fasciola gigantica</name>
    <name type="common">Giant liver fluke</name>
    <dbReference type="NCBI Taxonomy" id="46835"/>
    <lineage>
        <taxon>Eukaryota</taxon>
        <taxon>Metazoa</taxon>
        <taxon>Spiralia</taxon>
        <taxon>Lophotrochozoa</taxon>
        <taxon>Platyhelminthes</taxon>
        <taxon>Trematoda</taxon>
        <taxon>Digenea</taxon>
        <taxon>Plagiorchiida</taxon>
        <taxon>Echinostomata</taxon>
        <taxon>Echinostomatoidea</taxon>
        <taxon>Fasciolidae</taxon>
        <taxon>Fasciola</taxon>
    </lineage>
</organism>
<evidence type="ECO:0000256" key="1">
    <source>
        <dbReference type="ARBA" id="ARBA00004141"/>
    </source>
</evidence>
<comment type="caution">
    <text evidence="6">The sequence shown here is derived from an EMBL/GenBank/DDBJ whole genome shotgun (WGS) entry which is preliminary data.</text>
</comment>
<proteinExistence type="predicted"/>
<keyword evidence="4 5" id="KW-0472">Membrane</keyword>
<sequence>MSYTFLFWLPSHIRDAGGFDASSLANLSTVFEVGGVADGILTGHLSDTISSNVAVCSVMLALAVPLLLTTRVLSELTTLKKRVRS</sequence>
<dbReference type="GO" id="GO:0016020">
    <property type="term" value="C:membrane"/>
    <property type="evidence" value="ECO:0007669"/>
    <property type="project" value="UniProtKB-SubCell"/>
</dbReference>
<keyword evidence="3 5" id="KW-1133">Transmembrane helix</keyword>
<dbReference type="AlphaFoldDB" id="A0A504Y8P3"/>
<evidence type="ECO:0000256" key="5">
    <source>
        <dbReference type="SAM" id="Phobius"/>
    </source>
</evidence>